<organism evidence="1 2">
    <name type="scientific">Paenibacillus solanacearum</name>
    <dbReference type="NCBI Taxonomy" id="2048548"/>
    <lineage>
        <taxon>Bacteria</taxon>
        <taxon>Bacillati</taxon>
        <taxon>Bacillota</taxon>
        <taxon>Bacilli</taxon>
        <taxon>Bacillales</taxon>
        <taxon>Paenibacillaceae</taxon>
        <taxon>Paenibacillus</taxon>
    </lineage>
</organism>
<accession>A0A916NWV8</accession>
<gene>
    <name evidence="1" type="primary">olsG_2</name>
    <name evidence="1" type="ORF">PAESOLCIP111_02255</name>
</gene>
<dbReference type="EC" id="2.1.1.344" evidence="1"/>
<dbReference type="EMBL" id="CAJVAS010000008">
    <property type="protein sequence ID" value="CAG7620176.1"/>
    <property type="molecule type" value="Genomic_DNA"/>
</dbReference>
<protein>
    <submittedName>
        <fullName evidence="1">Ornithine lipid N-methyltransferase</fullName>
        <ecNumber evidence="1">2.1.1.344</ecNumber>
    </submittedName>
</protein>
<dbReference type="GO" id="GO:0032259">
    <property type="term" value="P:methylation"/>
    <property type="evidence" value="ECO:0007669"/>
    <property type="project" value="UniProtKB-KW"/>
</dbReference>
<sequence>MLSEPSVKTSAAGKWMFLKKFMQNPRDVGSIIPSSNRLTHKMLEPIAWDRVRSIVELGAGTGIFTKAIYELARPDCKVAIFEKDDEMRTQLLQTFKGFYFCKNALDLQSCLPKIGMAKADCIVSGLPFANFARSDREQIIQQAHDSLSDDGVFVTFQYSLQMRASLQRAFAQVSVSFVAWNMPPAFVYVCRKKVV</sequence>
<dbReference type="AlphaFoldDB" id="A0A916NWV8"/>
<dbReference type="Proteomes" id="UP000693672">
    <property type="component" value="Unassembled WGS sequence"/>
</dbReference>
<comment type="caution">
    <text evidence="1">The sequence shown here is derived from an EMBL/GenBank/DDBJ whole genome shotgun (WGS) entry which is preliminary data.</text>
</comment>
<keyword evidence="1" id="KW-0489">Methyltransferase</keyword>
<evidence type="ECO:0000313" key="1">
    <source>
        <dbReference type="EMBL" id="CAG7620176.1"/>
    </source>
</evidence>
<keyword evidence="1" id="KW-0808">Transferase</keyword>
<reference evidence="1" key="1">
    <citation type="submission" date="2021-06" db="EMBL/GenBank/DDBJ databases">
        <authorList>
            <person name="Criscuolo A."/>
        </authorList>
    </citation>
    <scope>NUCLEOTIDE SEQUENCE</scope>
    <source>
        <strain evidence="1">CIP111600</strain>
    </source>
</reference>
<evidence type="ECO:0000313" key="2">
    <source>
        <dbReference type="Proteomes" id="UP000693672"/>
    </source>
</evidence>
<keyword evidence="2" id="KW-1185">Reference proteome</keyword>
<proteinExistence type="predicted"/>
<dbReference type="RefSeq" id="WP_218092048.1">
    <property type="nucleotide sequence ID" value="NZ_CAJVAS010000008.1"/>
</dbReference>
<dbReference type="CDD" id="cd02440">
    <property type="entry name" value="AdoMet_MTases"/>
    <property type="match status" value="1"/>
</dbReference>
<dbReference type="GO" id="GO:0008168">
    <property type="term" value="F:methyltransferase activity"/>
    <property type="evidence" value="ECO:0007669"/>
    <property type="project" value="UniProtKB-KW"/>
</dbReference>
<name>A0A916NWV8_9BACL</name>